<feature type="compositionally biased region" description="Gly residues" evidence="1">
    <location>
        <begin position="877"/>
        <end position="886"/>
    </location>
</feature>
<sequence>MKEQPAVDERHRQLWPGQPVPVITPEKAGGEHATRYVTTSVMVAYVLHMSSASRPPEAKTLAYGCLRSLFDKACQTGCFRIQHVHFSPDLQHAQWTTQELRRPTDFQPWTQPFFDKLVAFQWSLDLVDEKKIGVTSVPPRIHPADFVLWTMDMTRDLRRQSPDTFSAKAKMQSAALSLLTQLASFIDSHMRAVTMEYQIVSGAGPRAAPKRRADRESRLMGCFRRRKAAKRTSAAVVWELCGRVSELLFSQEERWISKALANVGGGVLSVTKVLFDGSDNAMKPVEIFFWHSNNMLAGAYAKREAEVSGTETRLTLAARAVRIAWEIDAKCRQILNDHNRWTTSWLSEPHGAPCIFGDVLEQLPRGSIREVGTFFEKLDDVNRAHLQKVQYCFQHGQCCSAVRAVDVDVSGLPCQDNSRANIKRKLQDGRFVPVYMVWAKKHRHLRTPLLIIENTPDMPMDMIGHLLSSDYRFHQLFVDPADVGHAGMARARTYVFCAHKQTCSYIMDVHEMHHFIAEGIRDFVQTRPCDYMVTPEHVRTLFQQQICRTRKLDFTPGHSDDYWLLNERERFLVHQLDLDYVHMYHKNPAEVEDLIYFLGDRYEHTRNRQRSRHAASDAATEAHVAHNQSASQGKRQGCPGAARHQASIAISTAPGPMTPAPGTPAAAMALAAPPPAITWPGGFVSGTDPVSTRGLAKAKGAGTSHDKDELIRNLRDEWNRLGRPMSTHVVGPDEAIRLVIQYFNVMSQGGGPHGPPPPSPAAAPPAIGWEPPAPATAAEAGTVPAIATVYTVSAEGGQWSLTSINTVTGEEVASCALPATATGYFVVVFFDGVAYFWDGSSESDMVHCGEYMAEHSAELATSAPGVAIASAMLPGMSGGEGSGGPAGPTSNALVPRLPADDDEDDFSSAEETDQPVLVAYSDGSQSLYYRQRAVELPTGTIWKLVQDPNTAEWLVDAENQDPNVKPKWVAKLLSSKRRLAKKGAADRAAGADAAGPPQPPQPAGADGPAGIEEAENLSAKKMFDLLRTKYKNTAEFASVLLQDRTLQHDMRIIVDVTGPLHEEYQRYLEVHQSGHADLLQTSAKRSLGSWYGTVMKTVQMLQSTKLIARLELTPGPVARRVLAMTDETVSEDVRAINRLFDLVVELAANRMWSQAHHGLLFPYVFAAAAVDDAREASRAKRLLRDLANAWLKLEDVVLAAPAGPCAELLQDLGTSTWQVTREILIQGRGCDWDLDNVELQNLCRALFGGPISTKDILESTFAYLRDTMRQCKNSTLAQFTQYCYVAASPYGRHRGGIPHFRPSKSDFATLNRAGFDDSEILNLNIWAPAKTPLSDDIPTRQRIGKIRPAGFHANRVAAAASAYALISAPADFERVDAAWAGCLLTRKSFFLHKPTGVFYLSFGFMKWAAQALRLDKVIRGSEEYLTLAEGEMERSAPRWLINHSVDADGPYLHVPVEIVPPACRPLLAPKGPLAFRIAGQPGDALKAALLKGAFLDKLQIKAICAAREVPVDANANKGPMLRALLKACFPGESDDFIDKLLKKQAANPGSAPAPDHEADQEELEMLIHMTAALDTSEAQHYEDMRRHAMEQLEASEERKRVRQRIARDREEGPPAEARGPAQREAGVPAGPQRNPAARKTKAPQEFLDLLPDVQALYFHWEPQNRKVWVDIRRLHE</sequence>
<feature type="region of interest" description="Disordered" evidence="1">
    <location>
        <begin position="607"/>
        <end position="644"/>
    </location>
</feature>
<dbReference type="Proteomes" id="UP000186817">
    <property type="component" value="Unassembled WGS sequence"/>
</dbReference>
<accession>A0A1Q9DN72</accession>
<evidence type="ECO:0000313" key="2">
    <source>
        <dbReference type="EMBL" id="OLP96599.1"/>
    </source>
</evidence>
<dbReference type="SUPFAM" id="SSF53335">
    <property type="entry name" value="S-adenosyl-L-methionine-dependent methyltransferases"/>
    <property type="match status" value="1"/>
</dbReference>
<keyword evidence="3" id="KW-1185">Reference proteome</keyword>
<feature type="compositionally biased region" description="Basic and acidic residues" evidence="1">
    <location>
        <begin position="1592"/>
        <end position="1612"/>
    </location>
</feature>
<name>A0A1Q9DN72_SYMMI</name>
<feature type="compositionally biased region" description="Low complexity" evidence="1">
    <location>
        <begin position="986"/>
        <end position="995"/>
    </location>
</feature>
<evidence type="ECO:0000313" key="3">
    <source>
        <dbReference type="Proteomes" id="UP000186817"/>
    </source>
</evidence>
<protein>
    <submittedName>
        <fullName evidence="2">Uncharacterized protein</fullName>
    </submittedName>
</protein>
<feature type="compositionally biased region" description="Acidic residues" evidence="1">
    <location>
        <begin position="900"/>
        <end position="913"/>
    </location>
</feature>
<evidence type="ECO:0000256" key="1">
    <source>
        <dbReference type="SAM" id="MobiDB-lite"/>
    </source>
</evidence>
<dbReference type="InterPro" id="IPR029063">
    <property type="entry name" value="SAM-dependent_MTases_sf"/>
</dbReference>
<gene>
    <name evidence="2" type="ORF">AK812_SmicGene21154</name>
</gene>
<dbReference type="OrthoDB" id="420801at2759"/>
<proteinExistence type="predicted"/>
<dbReference type="EMBL" id="LSRX01000461">
    <property type="protein sequence ID" value="OLP96599.1"/>
    <property type="molecule type" value="Genomic_DNA"/>
</dbReference>
<comment type="caution">
    <text evidence="2">The sequence shown here is derived from an EMBL/GenBank/DDBJ whole genome shotgun (WGS) entry which is preliminary data.</text>
</comment>
<organism evidence="2 3">
    <name type="scientific">Symbiodinium microadriaticum</name>
    <name type="common">Dinoflagellate</name>
    <name type="synonym">Zooxanthella microadriatica</name>
    <dbReference type="NCBI Taxonomy" id="2951"/>
    <lineage>
        <taxon>Eukaryota</taxon>
        <taxon>Sar</taxon>
        <taxon>Alveolata</taxon>
        <taxon>Dinophyceae</taxon>
        <taxon>Suessiales</taxon>
        <taxon>Symbiodiniaceae</taxon>
        <taxon>Symbiodinium</taxon>
    </lineage>
</organism>
<feature type="region of interest" description="Disordered" evidence="1">
    <location>
        <begin position="877"/>
        <end position="917"/>
    </location>
</feature>
<dbReference type="Gene3D" id="3.40.50.150">
    <property type="entry name" value="Vaccinia Virus protein VP39"/>
    <property type="match status" value="1"/>
</dbReference>
<dbReference type="PANTHER" id="PTHR48125:SF10">
    <property type="entry name" value="OS12G0136300 PROTEIN"/>
    <property type="match status" value="1"/>
</dbReference>
<feature type="region of interest" description="Disordered" evidence="1">
    <location>
        <begin position="1592"/>
        <end position="1643"/>
    </location>
</feature>
<reference evidence="2 3" key="1">
    <citation type="submission" date="2016-02" db="EMBL/GenBank/DDBJ databases">
        <title>Genome analysis of coral dinoflagellate symbionts highlights evolutionary adaptations to a symbiotic lifestyle.</title>
        <authorList>
            <person name="Aranda M."/>
            <person name="Li Y."/>
            <person name="Liew Y.J."/>
            <person name="Baumgarten S."/>
            <person name="Simakov O."/>
            <person name="Wilson M."/>
            <person name="Piel J."/>
            <person name="Ashoor H."/>
            <person name="Bougouffa S."/>
            <person name="Bajic V.B."/>
            <person name="Ryu T."/>
            <person name="Ravasi T."/>
            <person name="Bayer T."/>
            <person name="Micklem G."/>
            <person name="Kim H."/>
            <person name="Bhak J."/>
            <person name="Lajeunesse T.C."/>
            <person name="Voolstra C.R."/>
        </authorList>
    </citation>
    <scope>NUCLEOTIDE SEQUENCE [LARGE SCALE GENOMIC DNA]</scope>
    <source>
        <strain evidence="2 3">CCMP2467</strain>
    </source>
</reference>
<dbReference type="PANTHER" id="PTHR48125">
    <property type="entry name" value="LP07818P1"/>
    <property type="match status" value="1"/>
</dbReference>
<feature type="region of interest" description="Disordered" evidence="1">
    <location>
        <begin position="981"/>
        <end position="1010"/>
    </location>
</feature>